<evidence type="ECO:0000259" key="4">
    <source>
        <dbReference type="PROSITE" id="PS50987"/>
    </source>
</evidence>
<dbReference type="Pfam" id="PF01022">
    <property type="entry name" value="HTH_5"/>
    <property type="match status" value="1"/>
</dbReference>
<dbReference type="InterPro" id="IPR036390">
    <property type="entry name" value="WH_DNA-bd_sf"/>
</dbReference>
<sequence length="120" mass="13101">MGDRSVTEGNAALPDNDQACCSLGTGLLSIDEAERYAAMFKVLGDPGRLRLLSQVAQDGCEPISVSELAKRTGLSQPTVSHHLKKFTEVGLLEKNRLGKMVVHHVRPEVFAELRTVLQMD</sequence>
<keyword evidence="6" id="KW-1185">Reference proteome</keyword>
<evidence type="ECO:0000313" key="6">
    <source>
        <dbReference type="Proteomes" id="UP001204000"/>
    </source>
</evidence>
<dbReference type="InterPro" id="IPR011991">
    <property type="entry name" value="ArsR-like_HTH"/>
</dbReference>
<dbReference type="PANTHER" id="PTHR33154">
    <property type="entry name" value="TRANSCRIPTIONAL REGULATOR, ARSR FAMILY"/>
    <property type="match status" value="1"/>
</dbReference>
<keyword evidence="3" id="KW-0804">Transcription</keyword>
<gene>
    <name evidence="5" type="ORF">M5J20_07790</name>
</gene>
<evidence type="ECO:0000256" key="2">
    <source>
        <dbReference type="ARBA" id="ARBA00023125"/>
    </source>
</evidence>
<proteinExistence type="predicted"/>
<dbReference type="RefSeq" id="WP_253578225.1">
    <property type="nucleotide sequence ID" value="NZ_JAMFTQ010000009.1"/>
</dbReference>
<comment type="caution">
    <text evidence="5">The sequence shown here is derived from an EMBL/GenBank/DDBJ whole genome shotgun (WGS) entry which is preliminary data.</text>
</comment>
<organism evidence="5 6">
    <name type="scientific">Corynebacterium stercoris</name>
    <dbReference type="NCBI Taxonomy" id="2943490"/>
    <lineage>
        <taxon>Bacteria</taxon>
        <taxon>Bacillati</taxon>
        <taxon>Actinomycetota</taxon>
        <taxon>Actinomycetes</taxon>
        <taxon>Mycobacteriales</taxon>
        <taxon>Corynebacteriaceae</taxon>
        <taxon>Corynebacterium</taxon>
    </lineage>
</organism>
<dbReference type="CDD" id="cd00090">
    <property type="entry name" value="HTH_ARSR"/>
    <property type="match status" value="1"/>
</dbReference>
<dbReference type="SMART" id="SM00419">
    <property type="entry name" value="HTH_CRP"/>
    <property type="match status" value="1"/>
</dbReference>
<keyword evidence="1" id="KW-0805">Transcription regulation</keyword>
<dbReference type="PANTHER" id="PTHR33154:SF18">
    <property type="entry name" value="ARSENICAL RESISTANCE OPERON REPRESSOR"/>
    <property type="match status" value="1"/>
</dbReference>
<evidence type="ECO:0000313" key="5">
    <source>
        <dbReference type="EMBL" id="MCP1388088.1"/>
    </source>
</evidence>
<evidence type="ECO:0000256" key="3">
    <source>
        <dbReference type="ARBA" id="ARBA00023163"/>
    </source>
</evidence>
<dbReference type="EMBL" id="JAMFTQ010000009">
    <property type="protein sequence ID" value="MCP1388088.1"/>
    <property type="molecule type" value="Genomic_DNA"/>
</dbReference>
<dbReference type="NCBIfam" id="NF033788">
    <property type="entry name" value="HTH_metalloreg"/>
    <property type="match status" value="1"/>
</dbReference>
<protein>
    <submittedName>
        <fullName evidence="5">Metalloregulator ArsR/SmtB family transcription factor</fullName>
    </submittedName>
</protein>
<reference evidence="5" key="1">
    <citation type="submission" date="2022-05" db="EMBL/GenBank/DDBJ databases">
        <title>Corynebacterium sp. TA-R-1 sp. nov., isolated from human feces.</title>
        <authorList>
            <person name="Shamsuzzaman M."/>
            <person name="Dahal R.H."/>
        </authorList>
    </citation>
    <scope>NUCLEOTIDE SEQUENCE</scope>
    <source>
        <strain evidence="5">TA-R-1</strain>
    </source>
</reference>
<dbReference type="InterPro" id="IPR036388">
    <property type="entry name" value="WH-like_DNA-bd_sf"/>
</dbReference>
<dbReference type="SMART" id="SM00418">
    <property type="entry name" value="HTH_ARSR"/>
    <property type="match status" value="1"/>
</dbReference>
<evidence type="ECO:0000256" key="1">
    <source>
        <dbReference type="ARBA" id="ARBA00023015"/>
    </source>
</evidence>
<accession>A0ABT1G232</accession>
<name>A0ABT1G232_9CORY</name>
<feature type="domain" description="HTH arsR-type" evidence="4">
    <location>
        <begin position="28"/>
        <end position="120"/>
    </location>
</feature>
<dbReference type="Gene3D" id="1.10.10.10">
    <property type="entry name" value="Winged helix-like DNA-binding domain superfamily/Winged helix DNA-binding domain"/>
    <property type="match status" value="1"/>
</dbReference>
<dbReference type="PROSITE" id="PS50987">
    <property type="entry name" value="HTH_ARSR_2"/>
    <property type="match status" value="1"/>
</dbReference>
<dbReference type="InterPro" id="IPR001845">
    <property type="entry name" value="HTH_ArsR_DNA-bd_dom"/>
</dbReference>
<dbReference type="Proteomes" id="UP001204000">
    <property type="component" value="Unassembled WGS sequence"/>
</dbReference>
<dbReference type="InterPro" id="IPR012318">
    <property type="entry name" value="HTH_CRP"/>
</dbReference>
<dbReference type="InterPro" id="IPR051081">
    <property type="entry name" value="HTH_MetalResp_TranReg"/>
</dbReference>
<dbReference type="PRINTS" id="PR00778">
    <property type="entry name" value="HTHARSR"/>
</dbReference>
<keyword evidence="2" id="KW-0238">DNA-binding</keyword>
<dbReference type="SUPFAM" id="SSF46785">
    <property type="entry name" value="Winged helix' DNA-binding domain"/>
    <property type="match status" value="1"/>
</dbReference>